<proteinExistence type="predicted"/>
<organism evidence="3">
    <name type="scientific">Tanacetum cinerariifolium</name>
    <name type="common">Dalmatian daisy</name>
    <name type="synonym">Chrysanthemum cinerariifolium</name>
    <dbReference type="NCBI Taxonomy" id="118510"/>
    <lineage>
        <taxon>Eukaryota</taxon>
        <taxon>Viridiplantae</taxon>
        <taxon>Streptophyta</taxon>
        <taxon>Embryophyta</taxon>
        <taxon>Tracheophyta</taxon>
        <taxon>Spermatophyta</taxon>
        <taxon>Magnoliopsida</taxon>
        <taxon>eudicotyledons</taxon>
        <taxon>Gunneridae</taxon>
        <taxon>Pentapetalae</taxon>
        <taxon>asterids</taxon>
        <taxon>campanulids</taxon>
        <taxon>Asterales</taxon>
        <taxon>Asteraceae</taxon>
        <taxon>Asteroideae</taxon>
        <taxon>Anthemideae</taxon>
        <taxon>Anthemidinae</taxon>
        <taxon>Tanacetum</taxon>
    </lineage>
</organism>
<feature type="coiled-coil region" evidence="1">
    <location>
        <begin position="289"/>
        <end position="321"/>
    </location>
</feature>
<gene>
    <name evidence="3" type="ORF">Tci_673140</name>
</gene>
<evidence type="ECO:0000256" key="2">
    <source>
        <dbReference type="SAM" id="MobiDB-lite"/>
    </source>
</evidence>
<sequence length="393" mass="43941">RNLKDRYEDGIVSIPDMELFENLTLMGFNEFSSNIATALVCLATNKTYNFSKMIFVGMVKNVNNKISKFLMYLRFLMGDGSGTPTEPHHTPTPKVDTSHPTTSSITLPFISTAPIPPVTQIDTTPIRQYSRRARIAQSSALPTVTDEPASRVRDISEGEACPTESGFIADQDRATIAKSSTFPYDSAPRAHEEEILRLKERVKVLEDRDIVAAKHSGDDTPIKGRSINEGEAVAERISSDSEEIARVLTSVDATTVLAGRIDVPTNSGSIPTAGPLGKEVMVESDTLKKQKLQEQIDAQVARELEEQQEKEDMRMNEQIARDAESQQRRPMTKKQKREYYMAMIRNNLGCKVKDFKGSKEEAERLKRKGLNLEQEPVKKQKSSEEAPEMEKST</sequence>
<dbReference type="EMBL" id="BKCJ010533204">
    <property type="protein sequence ID" value="GFB01169.1"/>
    <property type="molecule type" value="Genomic_DNA"/>
</dbReference>
<protein>
    <submittedName>
        <fullName evidence="3">Synaptobrevin, longin-like domain protein</fullName>
    </submittedName>
</protein>
<feature type="region of interest" description="Disordered" evidence="2">
    <location>
        <begin position="357"/>
        <end position="393"/>
    </location>
</feature>
<reference evidence="3" key="1">
    <citation type="journal article" date="2019" name="Sci. Rep.">
        <title>Draft genome of Tanacetum cinerariifolium, the natural source of mosquito coil.</title>
        <authorList>
            <person name="Yamashiro T."/>
            <person name="Shiraishi A."/>
            <person name="Satake H."/>
            <person name="Nakayama K."/>
        </authorList>
    </citation>
    <scope>NUCLEOTIDE SEQUENCE</scope>
</reference>
<dbReference type="AlphaFoldDB" id="A0A699KQU8"/>
<evidence type="ECO:0000313" key="3">
    <source>
        <dbReference type="EMBL" id="GFB01169.1"/>
    </source>
</evidence>
<feature type="non-terminal residue" evidence="3">
    <location>
        <position position="1"/>
    </location>
</feature>
<accession>A0A699KQU8</accession>
<keyword evidence="1" id="KW-0175">Coiled coil</keyword>
<evidence type="ECO:0000256" key="1">
    <source>
        <dbReference type="SAM" id="Coils"/>
    </source>
</evidence>
<comment type="caution">
    <text evidence="3">The sequence shown here is derived from an EMBL/GenBank/DDBJ whole genome shotgun (WGS) entry which is preliminary data.</text>
</comment>
<name>A0A699KQU8_TANCI</name>
<feature type="compositionally biased region" description="Basic and acidic residues" evidence="2">
    <location>
        <begin position="375"/>
        <end position="393"/>
    </location>
</feature>